<dbReference type="EMBL" id="MHTK01000002">
    <property type="protein sequence ID" value="OHA60101.1"/>
    <property type="molecule type" value="Genomic_DNA"/>
</dbReference>
<dbReference type="InterPro" id="IPR013221">
    <property type="entry name" value="Mur_ligase_cen"/>
</dbReference>
<dbReference type="PANTHER" id="PTHR23135:SF4">
    <property type="entry name" value="UDP-N-ACETYLMURAMOYL-L-ALANYL-D-GLUTAMATE--2,6-DIAMINOPIMELATE LIGASE MURE HOMOLOG, CHLOROPLASTIC"/>
    <property type="match status" value="1"/>
</dbReference>
<dbReference type="InterPro" id="IPR036615">
    <property type="entry name" value="Mur_ligase_C_dom_sf"/>
</dbReference>
<comment type="caution">
    <text evidence="5">The sequence shown here is derived from an EMBL/GenBank/DDBJ whole genome shotgun (WGS) entry which is preliminary data.</text>
</comment>
<evidence type="ECO:0000313" key="5">
    <source>
        <dbReference type="EMBL" id="OHA60101.1"/>
    </source>
</evidence>
<dbReference type="Pfam" id="PF08245">
    <property type="entry name" value="Mur_ligase_M"/>
    <property type="match status" value="1"/>
</dbReference>
<name>A0A1G2QJH4_9BACT</name>
<keyword evidence="2" id="KW-0131">Cell cycle</keyword>
<evidence type="ECO:0000259" key="4">
    <source>
        <dbReference type="Pfam" id="PF08245"/>
    </source>
</evidence>
<comment type="similarity">
    <text evidence="1">Belongs to the MurCDEF family. MurE subfamily.</text>
</comment>
<gene>
    <name evidence="5" type="ORF">A2589_00255</name>
</gene>
<dbReference type="SUPFAM" id="SSF53244">
    <property type="entry name" value="MurD-like peptide ligases, peptide-binding domain"/>
    <property type="match status" value="1"/>
</dbReference>
<dbReference type="GO" id="GO:0008360">
    <property type="term" value="P:regulation of cell shape"/>
    <property type="evidence" value="ECO:0007669"/>
    <property type="project" value="UniProtKB-KW"/>
</dbReference>
<accession>A0A1G2QJH4</accession>
<dbReference type="GO" id="GO:0009252">
    <property type="term" value="P:peptidoglycan biosynthetic process"/>
    <property type="evidence" value="ECO:0007669"/>
    <property type="project" value="UniProtKB-UniPathway"/>
</dbReference>
<keyword evidence="2" id="KW-0133">Cell shape</keyword>
<keyword evidence="2" id="KW-0961">Cell wall biogenesis/degradation</keyword>
<dbReference type="InterPro" id="IPR004101">
    <property type="entry name" value="Mur_ligase_C"/>
</dbReference>
<feature type="domain" description="Mur ligase C-terminal" evidence="3">
    <location>
        <begin position="263"/>
        <end position="393"/>
    </location>
</feature>
<dbReference type="InterPro" id="IPR005761">
    <property type="entry name" value="UDP-N-AcMur-Glu-dNH2Pim_ligase"/>
</dbReference>
<dbReference type="GO" id="GO:0005737">
    <property type="term" value="C:cytoplasm"/>
    <property type="evidence" value="ECO:0007669"/>
    <property type="project" value="UniProtKB-SubCell"/>
</dbReference>
<dbReference type="GO" id="GO:0071555">
    <property type="term" value="P:cell wall organization"/>
    <property type="evidence" value="ECO:0007669"/>
    <property type="project" value="UniProtKB-KW"/>
</dbReference>
<dbReference type="GO" id="GO:0005524">
    <property type="term" value="F:ATP binding"/>
    <property type="evidence" value="ECO:0007669"/>
    <property type="project" value="InterPro"/>
</dbReference>
<evidence type="ECO:0000313" key="6">
    <source>
        <dbReference type="Proteomes" id="UP000177838"/>
    </source>
</evidence>
<dbReference type="Proteomes" id="UP000177838">
    <property type="component" value="Unassembled WGS sequence"/>
</dbReference>
<evidence type="ECO:0000256" key="1">
    <source>
        <dbReference type="ARBA" id="ARBA00005898"/>
    </source>
</evidence>
<evidence type="ECO:0008006" key="7">
    <source>
        <dbReference type="Google" id="ProtNLM"/>
    </source>
</evidence>
<comment type="pathway">
    <text evidence="2">Cell wall biogenesis; peptidoglycan biosynthesis.</text>
</comment>
<keyword evidence="2" id="KW-0573">Peptidoglycan synthesis</keyword>
<protein>
    <recommendedName>
        <fullName evidence="7">UDP-N-acetylmuramoyl-L-alanyl-D-glutamate--2, 6-diaminopimelate ligase</fullName>
    </recommendedName>
</protein>
<dbReference type="NCBIfam" id="TIGR01085">
    <property type="entry name" value="murE"/>
    <property type="match status" value="1"/>
</dbReference>
<comment type="subcellular location">
    <subcellularLocation>
        <location evidence="2">Cytoplasm</location>
    </subcellularLocation>
</comment>
<dbReference type="STRING" id="1802439.A2589_00255"/>
<dbReference type="Gene3D" id="3.40.1190.10">
    <property type="entry name" value="Mur-like, catalytic domain"/>
    <property type="match status" value="1"/>
</dbReference>
<feature type="domain" description="Mur ligase central" evidence="4">
    <location>
        <begin position="44"/>
        <end position="240"/>
    </location>
</feature>
<dbReference type="AlphaFoldDB" id="A0A1G2QJH4"/>
<organism evidence="5 6">
    <name type="scientific">Candidatus Vogelbacteria bacterium RIFOXYD1_FULL_46_19</name>
    <dbReference type="NCBI Taxonomy" id="1802439"/>
    <lineage>
        <taxon>Bacteria</taxon>
        <taxon>Candidatus Vogeliibacteriota</taxon>
    </lineage>
</organism>
<dbReference type="PANTHER" id="PTHR23135">
    <property type="entry name" value="MUR LIGASE FAMILY MEMBER"/>
    <property type="match status" value="1"/>
</dbReference>
<proteinExistence type="inferred from homology"/>
<evidence type="ECO:0000259" key="3">
    <source>
        <dbReference type="Pfam" id="PF02875"/>
    </source>
</evidence>
<dbReference type="GO" id="GO:0051301">
    <property type="term" value="P:cell division"/>
    <property type="evidence" value="ECO:0007669"/>
    <property type="project" value="UniProtKB-KW"/>
</dbReference>
<dbReference type="Pfam" id="PF02875">
    <property type="entry name" value="Mur_ligase_C"/>
    <property type="match status" value="1"/>
</dbReference>
<dbReference type="InterPro" id="IPR036565">
    <property type="entry name" value="Mur-like_cat_sf"/>
</dbReference>
<dbReference type="SUPFAM" id="SSF53623">
    <property type="entry name" value="MurD-like peptide ligases, catalytic domain"/>
    <property type="match status" value="1"/>
</dbReference>
<dbReference type="UniPathway" id="UPA00219"/>
<sequence length="429" mass="47916">MGQLKLQLKKITPTWMLSLYHYKMSLVGALRYGFPSRNIKVVGVTGTKGKSSTVEILNAILEEAEFTTALVSTVRFKVGNDSEPNRLKMTTPGRFFLQKKIREAVEAGCDYIIIEMSSEGVKQWRHKFITLNALLVTNLSPEHIESHGSYANYREAKLKIAKALTRSSKPHKVLVTNGDDPELEVFRQLKNVTQVSTHLVDASPHTLLADGLFFTYKNQKIQTKLVGEFNLYNILLAVAYAEHENVDSEKIKKALEKFTGVPGRLELVTSSDPTLARRQNFKVIVDYAHTADSLKKVYEIYKDHKIIAVLGGTGGGRDRDRRTIMGGLANKYASLVIVTDEDPYDEDPRQIAEAVATGVTSTPKKIIMDRREAIRVALKSATGDSVVIITGKGTDPYIMRAGGTKELWSDAEVAREELEMVLKERSEQK</sequence>
<keyword evidence="2" id="KW-0132">Cell division</keyword>
<evidence type="ECO:0000256" key="2">
    <source>
        <dbReference type="RuleBase" id="RU004135"/>
    </source>
</evidence>
<dbReference type="GO" id="GO:0016881">
    <property type="term" value="F:acid-amino acid ligase activity"/>
    <property type="evidence" value="ECO:0007669"/>
    <property type="project" value="InterPro"/>
</dbReference>
<reference evidence="5 6" key="1">
    <citation type="journal article" date="2016" name="Nat. Commun.">
        <title>Thousands of microbial genomes shed light on interconnected biogeochemical processes in an aquifer system.</title>
        <authorList>
            <person name="Anantharaman K."/>
            <person name="Brown C.T."/>
            <person name="Hug L.A."/>
            <person name="Sharon I."/>
            <person name="Castelle C.J."/>
            <person name="Probst A.J."/>
            <person name="Thomas B.C."/>
            <person name="Singh A."/>
            <person name="Wilkins M.J."/>
            <person name="Karaoz U."/>
            <person name="Brodie E.L."/>
            <person name="Williams K.H."/>
            <person name="Hubbard S.S."/>
            <person name="Banfield J.F."/>
        </authorList>
    </citation>
    <scope>NUCLEOTIDE SEQUENCE [LARGE SCALE GENOMIC DNA]</scope>
</reference>
<dbReference type="Gene3D" id="3.90.190.20">
    <property type="entry name" value="Mur ligase, C-terminal domain"/>
    <property type="match status" value="1"/>
</dbReference>